<evidence type="ECO:0000256" key="4">
    <source>
        <dbReference type="ARBA" id="ARBA00012582"/>
    </source>
</evidence>
<keyword evidence="12" id="KW-0378">Hydrolase</keyword>
<comment type="catalytic activity">
    <reaction evidence="26">
        <text>GTP + H2O = GDP + phosphate + H(+)</text>
        <dbReference type="Rhea" id="RHEA:19669"/>
        <dbReference type="ChEBI" id="CHEBI:15377"/>
        <dbReference type="ChEBI" id="CHEBI:15378"/>
        <dbReference type="ChEBI" id="CHEBI:37565"/>
        <dbReference type="ChEBI" id="CHEBI:43474"/>
        <dbReference type="ChEBI" id="CHEBI:58189"/>
    </reaction>
</comment>
<keyword evidence="10" id="KW-0548">Nucleotidyltransferase</keyword>
<evidence type="ECO:0000256" key="21">
    <source>
        <dbReference type="ARBA" id="ARBA00026099"/>
    </source>
</evidence>
<dbReference type="GO" id="GO:0005524">
    <property type="term" value="F:ATP binding"/>
    <property type="evidence" value="ECO:0007669"/>
    <property type="project" value="UniProtKB-KW"/>
</dbReference>
<dbReference type="PROSITE" id="PS51590">
    <property type="entry name" value="SAM_MT_MNV_L"/>
    <property type="match status" value="1"/>
</dbReference>
<dbReference type="Pfam" id="PF14314">
    <property type="entry name" value="Methyltrans_Mon_2nd"/>
    <property type="match status" value="1"/>
</dbReference>
<dbReference type="NCBIfam" id="TIGR04198">
    <property type="entry name" value="paramyx_RNAcap"/>
    <property type="match status" value="1"/>
</dbReference>
<keyword evidence="13" id="KW-0067">ATP-binding</keyword>
<comment type="subcellular location">
    <subcellularLocation>
        <location evidence="1">Host cytoplasm</location>
    </subcellularLocation>
    <subcellularLocation>
        <location evidence="2">Virion</location>
    </subcellularLocation>
</comment>
<keyword evidence="18" id="KW-0511">Multifunctional enzyme</keyword>
<dbReference type="GO" id="GO:0030430">
    <property type="term" value="C:host cell cytoplasm"/>
    <property type="evidence" value="ECO:0007669"/>
    <property type="project" value="UniProtKB-SubCell"/>
</dbReference>
<dbReference type="InterPro" id="IPR026890">
    <property type="entry name" value="Mononeg_mRNAcap"/>
</dbReference>
<keyword evidence="9" id="KW-0949">S-adenosyl-L-methionine</keyword>
<evidence type="ECO:0000256" key="25">
    <source>
        <dbReference type="ARBA" id="ARBA00047370"/>
    </source>
</evidence>
<evidence type="ECO:0000259" key="28">
    <source>
        <dbReference type="PROSITE" id="PS51590"/>
    </source>
</evidence>
<dbReference type="RefSeq" id="YP_009094323.1">
    <property type="nucleotide sequence ID" value="NC_025384.1"/>
</dbReference>
<protein>
    <recommendedName>
        <fullName evidence="23">Replicase</fullName>
        <ecNumber evidence="21">2.1.1.375</ecNumber>
        <ecNumber evidence="3">2.7.7.48</ecNumber>
        <ecNumber evidence="4">2.7.7.88</ecNumber>
    </recommendedName>
    <alternativeName>
        <fullName evidence="22">Transcriptase</fullName>
    </alternativeName>
</protein>
<dbReference type="InterPro" id="IPR025786">
    <property type="entry name" value="Mononega_L_MeTrfase"/>
</dbReference>
<feature type="domain" description="Mononegavirus-type SAM-dependent 2'-O-MTase" evidence="28">
    <location>
        <begin position="1649"/>
        <end position="1847"/>
    </location>
</feature>
<evidence type="ECO:0000256" key="17">
    <source>
        <dbReference type="ARBA" id="ARBA00023200"/>
    </source>
</evidence>
<dbReference type="KEGG" id="vg:20996190"/>
<keyword evidence="11" id="KW-0547">Nucleotide-binding</keyword>
<comment type="catalytic activity">
    <reaction evidence="20">
        <text>a 5'-end (5'-triphosphoguanosine)-(2'-O-methyladenylyl)-adenylyl-cytidylyl-adenosine in mRNA + S-adenosyl-L-methionine = a 5'-end (N(7)-methyl 5'-triphosphoguanosine)-(2'-O-methyladenylyl)-adenylyl-cytidylyl-adenosine in mRNA + S-adenosyl-L-homocysteine</text>
        <dbReference type="Rhea" id="RHEA:65440"/>
        <dbReference type="Rhea" id="RHEA-COMP:16798"/>
        <dbReference type="Rhea" id="RHEA-COMP:16801"/>
        <dbReference type="ChEBI" id="CHEBI:57856"/>
        <dbReference type="ChEBI" id="CHEBI:59789"/>
        <dbReference type="ChEBI" id="CHEBI:156482"/>
        <dbReference type="ChEBI" id="CHEBI:156483"/>
    </reaction>
</comment>
<comment type="catalytic activity">
    <reaction evidence="19">
        <text>a 5'-end triphospho-adenylyl-adenylyl-cytidylyl-adenosine in mRNA + GDP + H(+) = a 5'-end (5'-triphosphoguanosine)-adenylyl-adenylyl-cytidylyl-adenosine in mRNA + diphosphate</text>
        <dbReference type="Rhea" id="RHEA:65436"/>
        <dbReference type="Rhea" id="RHEA-COMP:16797"/>
        <dbReference type="Rhea" id="RHEA-COMP:16799"/>
        <dbReference type="ChEBI" id="CHEBI:15378"/>
        <dbReference type="ChEBI" id="CHEBI:33019"/>
        <dbReference type="ChEBI" id="CHEBI:58189"/>
        <dbReference type="ChEBI" id="CHEBI:156484"/>
        <dbReference type="ChEBI" id="CHEBI:156503"/>
        <dbReference type="EC" id="2.7.7.88"/>
    </reaction>
</comment>
<keyword evidence="6" id="KW-0489">Methyltransferase</keyword>
<keyword evidence="5" id="KW-0696">RNA-directed RNA polymerase</keyword>
<dbReference type="EC" id="2.7.7.88" evidence="4"/>
<evidence type="ECO:0000313" key="29">
    <source>
        <dbReference type="EMBL" id="BAP15882.1"/>
    </source>
</evidence>
<feature type="domain" description="RdRp catalytic" evidence="27">
    <location>
        <begin position="604"/>
        <end position="790"/>
    </location>
</feature>
<dbReference type="GO" id="GO:0044423">
    <property type="term" value="C:virion component"/>
    <property type="evidence" value="ECO:0007669"/>
    <property type="project" value="UniProtKB-KW"/>
</dbReference>
<evidence type="ECO:0000256" key="13">
    <source>
        <dbReference type="ARBA" id="ARBA00022840"/>
    </source>
</evidence>
<name>A0A068Q6K8_9RHAB</name>
<evidence type="ECO:0000256" key="11">
    <source>
        <dbReference type="ARBA" id="ARBA00022741"/>
    </source>
</evidence>
<evidence type="ECO:0000256" key="16">
    <source>
        <dbReference type="ARBA" id="ARBA00023042"/>
    </source>
</evidence>
<dbReference type="InterPro" id="IPR039530">
    <property type="entry name" value="L_methyltransferase_rhabdo"/>
</dbReference>
<evidence type="ECO:0000259" key="27">
    <source>
        <dbReference type="PROSITE" id="PS50526"/>
    </source>
</evidence>
<evidence type="ECO:0000256" key="15">
    <source>
        <dbReference type="ARBA" id="ARBA00022953"/>
    </source>
</evidence>
<dbReference type="GO" id="GO:0004482">
    <property type="term" value="F:mRNA 5'-cap (guanine-N7-)-methyltransferase activity"/>
    <property type="evidence" value="ECO:0007669"/>
    <property type="project" value="InterPro"/>
</dbReference>
<gene>
    <name evidence="29" type="primary">L</name>
</gene>
<comment type="catalytic activity">
    <reaction evidence="24">
        <text>a 5'-end (5'-triphosphoguanosine)-adenylyl-adenylyl-cytidylyl-adenosine in mRNA + S-adenosyl-L-methionine = a 5'-end (5'-triphosphoguanosine)-(2'-O-methyladenylyl)-adenylyl-cytidylyl-adenosine in mRNA + S-adenosyl-L-homocysteine + H(+)</text>
        <dbReference type="Rhea" id="RHEA:65380"/>
        <dbReference type="Rhea" id="RHEA-COMP:16797"/>
        <dbReference type="Rhea" id="RHEA-COMP:16801"/>
        <dbReference type="ChEBI" id="CHEBI:15378"/>
        <dbReference type="ChEBI" id="CHEBI:57856"/>
        <dbReference type="ChEBI" id="CHEBI:59789"/>
        <dbReference type="ChEBI" id="CHEBI:156482"/>
        <dbReference type="ChEBI" id="CHEBI:156484"/>
    </reaction>
</comment>
<dbReference type="Pfam" id="PF14318">
    <property type="entry name" value="Mononeg_mRNAcap"/>
    <property type="match status" value="1"/>
</dbReference>
<dbReference type="InterPro" id="IPR014023">
    <property type="entry name" value="Mononeg_RNA_pol_cat"/>
</dbReference>
<evidence type="ECO:0000256" key="23">
    <source>
        <dbReference type="ARBA" id="ARBA00031012"/>
    </source>
</evidence>
<evidence type="ECO:0000256" key="14">
    <source>
        <dbReference type="ARBA" id="ARBA00022844"/>
    </source>
</evidence>
<keyword evidence="17" id="KW-1035">Host cytoplasm</keyword>
<evidence type="ECO:0000256" key="1">
    <source>
        <dbReference type="ARBA" id="ARBA00004192"/>
    </source>
</evidence>
<dbReference type="InterPro" id="IPR039736">
    <property type="entry name" value="L_poly_C"/>
</dbReference>
<evidence type="ECO:0000256" key="22">
    <source>
        <dbReference type="ARBA" id="ARBA00030436"/>
    </source>
</evidence>
<evidence type="ECO:0000256" key="24">
    <source>
        <dbReference type="ARBA" id="ARBA00047332"/>
    </source>
</evidence>
<dbReference type="Proteomes" id="UP000136133">
    <property type="component" value="Segment"/>
</dbReference>
<evidence type="ECO:0000256" key="19">
    <source>
        <dbReference type="ARBA" id="ARBA00024494"/>
    </source>
</evidence>
<evidence type="ECO:0000256" key="9">
    <source>
        <dbReference type="ARBA" id="ARBA00022691"/>
    </source>
</evidence>
<keyword evidence="15" id="KW-0693">Viral RNA replication</keyword>
<evidence type="ECO:0000256" key="3">
    <source>
        <dbReference type="ARBA" id="ARBA00012494"/>
    </source>
</evidence>
<evidence type="ECO:0000256" key="18">
    <source>
        <dbReference type="ARBA" id="ARBA00023268"/>
    </source>
</evidence>
<dbReference type="GeneID" id="20996190"/>
<evidence type="ECO:0000313" key="30">
    <source>
        <dbReference type="Proteomes" id="UP000136133"/>
    </source>
</evidence>
<evidence type="ECO:0000256" key="26">
    <source>
        <dbReference type="ARBA" id="ARBA00048548"/>
    </source>
</evidence>
<dbReference type="GO" id="GO:0016787">
    <property type="term" value="F:hydrolase activity"/>
    <property type="evidence" value="ECO:0007669"/>
    <property type="project" value="UniProtKB-KW"/>
</dbReference>
<evidence type="ECO:0000256" key="10">
    <source>
        <dbReference type="ARBA" id="ARBA00022695"/>
    </source>
</evidence>
<evidence type="ECO:0000256" key="6">
    <source>
        <dbReference type="ARBA" id="ARBA00022603"/>
    </source>
</evidence>
<evidence type="ECO:0000256" key="20">
    <source>
        <dbReference type="ARBA" id="ARBA00024499"/>
    </source>
</evidence>
<evidence type="ECO:0000256" key="8">
    <source>
        <dbReference type="ARBA" id="ARBA00022679"/>
    </source>
</evidence>
<comment type="catalytic activity">
    <reaction evidence="25">
        <text>a 5'-end (5'-triphosphoguanosine)-adenylyl-adenylyl-cytidylyl-adenosine in mRNA + 2 S-adenosyl-L-methionine = a 5'-end (N(7)-methyl 5'-triphosphoguanosine)-(2'-O-methyladenylyl)-adenylyl-cytidylyl-adenosine in mRNA + 2 S-adenosyl-L-homocysteine + H(+)</text>
        <dbReference type="Rhea" id="RHEA:65376"/>
        <dbReference type="Rhea" id="RHEA-COMP:16797"/>
        <dbReference type="Rhea" id="RHEA-COMP:16798"/>
        <dbReference type="ChEBI" id="CHEBI:15378"/>
        <dbReference type="ChEBI" id="CHEBI:57856"/>
        <dbReference type="ChEBI" id="CHEBI:59789"/>
        <dbReference type="ChEBI" id="CHEBI:156483"/>
        <dbReference type="ChEBI" id="CHEBI:156484"/>
        <dbReference type="EC" id="2.1.1.375"/>
    </reaction>
</comment>
<keyword evidence="16" id="KW-0506">mRNA capping</keyword>
<evidence type="ECO:0000256" key="2">
    <source>
        <dbReference type="ARBA" id="ARBA00004328"/>
    </source>
</evidence>
<dbReference type="EC" id="2.1.1.375" evidence="21"/>
<dbReference type="EMBL" id="AB604791">
    <property type="protein sequence ID" value="BAP15882.1"/>
    <property type="molecule type" value="Viral_cRNA"/>
</dbReference>
<keyword evidence="30" id="KW-1185">Reference proteome</keyword>
<sequence>MADYHPEDFDDYLDGDEEPREIAFDDEFLLEDAAPMWERAEHIIQHDYSLNSPLIADELDNFVKYMRGEPYEPIHQRASWSDRASFLRDHVGDIWNLGGTSSFHMWFPTLLNEELDLGEISDLISSVDRDAAATGEVVAAFYKGWTKELWASTDRSGMNIETKRLGAAFLHLYRMTLFANASGKKEVETLLDTYKWTALDVSRGEVCTRIEGWGWVGVGHGVCYIGFGRQLMDRNMLLMLKDVVGGRFQTLMHAQFKVDPPYPCSLYTSVSRVFKAGDKILRAHGSFGYRAIKRVEPLATERLHQVASSSRPRLPVLDNFKKYLDATSEEIETVIPEAADLRVEINNISDPDTLITVYGAFRLWGHPFVNYMEGLKKLYENVTIPKVIDLATADILASNLALMKLREMFNKEKTWYVDAELLPIGHPLKETIERSAWPSAGLINEFGHHWHELPIKPCHSIPAFVPPPTVYSDRSFSVDLPEIISHIESGLLSPIPTRSVLEAFISKPATNWKEFIEMVNESGFPPEALVIALRVKEREIKDIGRFFALMSWMVREYFVITEYLIKEFYLPLFSGLTMADDFNTVTDKMLKCSDGQGTNDYKTVTIANHLDYTKWNNHQRAEANNPVFKVMGQFLGYPNLFTRSHEIFQKSLIYYKDRPDLMQVVEGRVVNKEGSFVCWNGQDGGLEGLRQKGWTIMNYLAIDHFGRIRNTELSVLAQGDNQVLCTQYKIRESRTDAEEDANIADAFLNNQIIFDAVQAGTAKLGLIVNAEETLQSASLLLYGKVIMYRGVFKGLDEKRLGRILCTTNDQLPNLGSIAATVVTNVLMMSHYGNSVKNPITQYNWLGNFVRNIIEVHNPAIKGPVSGCLDPRVEVDWLQYKCFFLFLDPSLGGVGGIALTRFLVRQFPDPITEGLSFWKVVYENTGSQDIKRICLRAGHPRMCIYETKHLEKLIENPTGLNLPKGISVVTVLRGRIRAALLGKSALLGNEIVRDALDFIHDDKGNFLSYLETINPLFPRFLSEFHSATYMGLVESIINLFENARTIRTKFQRDLGSDLDGLIVKSEISSISLLLKVRHPGTCDIWSCSSIRADELRETSWGRPVVGATIPHPLEMCGDLHVRSGVCDGCRAEGLRGDHITVQAPFAFPDPVDTRGPYNPYRGSMTAETTSLIQPWEKTTKVTLIRKALDMRRMITWVVEPNSNLGRAIFDNITSITAEQASGVASGYKRTGSGIHRIRTSRQEAGGFNPISPNLPTWLTVTTDSMDHLTQQNYDFMYQALLIFAQTTVIETHKKAASGQTYHLHVSCLECVRPIEDPSLETPLVYQFPAVSDKLSKWKPADVPWFEVKELLEVEEGNWSAVGPNAKAYHIGRTLGFFFGDRFAHKWGKKDDLFPLVLRKHLIPLPFLIGVSDGLLRASAISLLHRKSVGDGRGYKSALTGNYHTFTMALAADVSFQQIAYSGLMLDLISRGPHKIPSNYPASHDDIASVIRAFLNHLFNRNTKFADSYHPAHSDLWIFSEFLAVDVAGPFILSTEIVSILLRTPLSRAQKERLRSAARDDGQMRSGAYGAQCLTTIPGYDQTKLCPAEVRYACREIELAESVFDEPEDEEFGEEWTGYPLAMAVDWTAKKETPSSLEIPHIRDPTISGLRLSQLATGSHLKLGSLSKIWTTRIRDVLVGGDNSGGWTSRLLRMYPAGRAIFNSLACGEGIHTRGSKPSPPSAIVQMNRRIRDRCVNLDTCWEDPSDLRQRPTWSNFCNLASSKSMSINGIFIDVQRLDIWGRQSILHNLLTIGVSLFTHDGLVVYKTHLLDLLDLQQNIISEFGRRFQRVYLATTDISGSGSGEVYIVAENPRTRPEGARQPNWNSVKTWMLKCPAFRSRQAEFDRARTLFNLNTLAGVPERFQPEISQEITDILLAIGVDPSQCDMFRASFQRDPQHAIEGVLALIGGAVADALKLGHYSGAKALIPSDPRLIKIMCFILGAATWVSLALGDYPLYNRIQEVNQKCARFRYQLLKRDDRPGLCCLKWSLTARLEGEKAVRLDSHLAFQAWVIRTLTRWSTSRAETVNWREVDRRLQMLHGTPGTRHLCEWTGIYDVFLDDFSVDNDDCKGRWERIAIPELQDA</sequence>
<dbReference type="GO" id="GO:0003968">
    <property type="term" value="F:RNA-directed RNA polymerase activity"/>
    <property type="evidence" value="ECO:0007669"/>
    <property type="project" value="UniProtKB-KW"/>
</dbReference>
<evidence type="ECO:0000256" key="7">
    <source>
        <dbReference type="ARBA" id="ARBA00022664"/>
    </source>
</evidence>
<organism evidence="29 30">
    <name type="scientific">Culex tritaeniorhynchus rhabdovirus</name>
    <dbReference type="NCBI Taxonomy" id="936308"/>
    <lineage>
        <taxon>Viruses</taxon>
        <taxon>Riboviria</taxon>
        <taxon>Orthornavirae</taxon>
        <taxon>Negarnaviricota</taxon>
        <taxon>Haploviricotina</taxon>
        <taxon>Monjiviricetes</taxon>
        <taxon>Mononegavirales</taxon>
        <taxon>Rhabdoviridae</taxon>
        <taxon>Alpharhabdovirinae</taxon>
        <taxon>Merhavirus</taxon>
        <taxon>Merhavirus tritaeniorhynchus</taxon>
    </lineage>
</organism>
<accession>A0A068Q6K8</accession>
<keyword evidence="7" id="KW-0507">mRNA processing</keyword>
<reference evidence="29 30" key="1">
    <citation type="journal article" date="2011" name="J. Virol.">
        <title>RNA splicing in a new rhabdovirus from Culex mosquitoes.</title>
        <authorList>
            <person name="Kuwata R."/>
            <person name="Isawa H."/>
            <person name="Hoshino K."/>
            <person name="Tsuda Y."/>
            <person name="Yanase T."/>
            <person name="Sasaki T."/>
            <person name="Kobayashi M."/>
            <person name="Sawabe K."/>
        </authorList>
    </citation>
    <scope>NUCLEOTIDE SEQUENCE [LARGE SCALE GENOMIC DNA]</scope>
    <source>
        <strain evidence="29">TY</strain>
    </source>
</reference>
<evidence type="ECO:0000256" key="12">
    <source>
        <dbReference type="ARBA" id="ARBA00022801"/>
    </source>
</evidence>
<dbReference type="Pfam" id="PF21080">
    <property type="entry name" value="Methyltrans_Mon_1st"/>
    <property type="match status" value="1"/>
</dbReference>
<dbReference type="PROSITE" id="PS50526">
    <property type="entry name" value="RDRP_SSRNA_NEG_NONSEG"/>
    <property type="match status" value="1"/>
</dbReference>
<proteinExistence type="predicted"/>
<keyword evidence="14" id="KW-0946">Virion</keyword>
<dbReference type="Pfam" id="PF00946">
    <property type="entry name" value="Mononeg_RNA_pol"/>
    <property type="match status" value="1"/>
</dbReference>
<dbReference type="InterPro" id="IPR048397">
    <property type="entry name" value="Methyltrans_Mon_CD"/>
</dbReference>
<keyword evidence="8" id="KW-0808">Transferase</keyword>
<dbReference type="EC" id="2.7.7.48" evidence="3"/>
<evidence type="ECO:0000256" key="5">
    <source>
        <dbReference type="ARBA" id="ARBA00022484"/>
    </source>
</evidence>